<evidence type="ECO:0000313" key="5">
    <source>
        <dbReference type="Proteomes" id="UP000298030"/>
    </source>
</evidence>
<dbReference type="AlphaFoldDB" id="A0A4Y7SHC0"/>
<feature type="region of interest" description="Disordered" evidence="1">
    <location>
        <begin position="83"/>
        <end position="139"/>
    </location>
</feature>
<feature type="compositionally biased region" description="Acidic residues" evidence="1">
    <location>
        <begin position="244"/>
        <end position="257"/>
    </location>
</feature>
<reference evidence="4 5" key="1">
    <citation type="journal article" date="2019" name="Nat. Ecol. Evol.">
        <title>Megaphylogeny resolves global patterns of mushroom evolution.</title>
        <authorList>
            <person name="Varga T."/>
            <person name="Krizsan K."/>
            <person name="Foldi C."/>
            <person name="Dima B."/>
            <person name="Sanchez-Garcia M."/>
            <person name="Sanchez-Ramirez S."/>
            <person name="Szollosi G.J."/>
            <person name="Szarkandi J.G."/>
            <person name="Papp V."/>
            <person name="Albert L."/>
            <person name="Andreopoulos W."/>
            <person name="Angelini C."/>
            <person name="Antonin V."/>
            <person name="Barry K.W."/>
            <person name="Bougher N.L."/>
            <person name="Buchanan P."/>
            <person name="Buyck B."/>
            <person name="Bense V."/>
            <person name="Catcheside P."/>
            <person name="Chovatia M."/>
            <person name="Cooper J."/>
            <person name="Damon W."/>
            <person name="Desjardin D."/>
            <person name="Finy P."/>
            <person name="Geml J."/>
            <person name="Haridas S."/>
            <person name="Hughes K."/>
            <person name="Justo A."/>
            <person name="Karasinski D."/>
            <person name="Kautmanova I."/>
            <person name="Kiss B."/>
            <person name="Kocsube S."/>
            <person name="Kotiranta H."/>
            <person name="LaButti K.M."/>
            <person name="Lechner B.E."/>
            <person name="Liimatainen K."/>
            <person name="Lipzen A."/>
            <person name="Lukacs Z."/>
            <person name="Mihaltcheva S."/>
            <person name="Morgado L.N."/>
            <person name="Niskanen T."/>
            <person name="Noordeloos M.E."/>
            <person name="Ohm R.A."/>
            <person name="Ortiz-Santana B."/>
            <person name="Ovrebo C."/>
            <person name="Racz N."/>
            <person name="Riley R."/>
            <person name="Savchenko A."/>
            <person name="Shiryaev A."/>
            <person name="Soop K."/>
            <person name="Spirin V."/>
            <person name="Szebenyi C."/>
            <person name="Tomsovsky M."/>
            <person name="Tulloss R.E."/>
            <person name="Uehling J."/>
            <person name="Grigoriev I.V."/>
            <person name="Vagvolgyi C."/>
            <person name="Papp T."/>
            <person name="Martin F.M."/>
            <person name="Miettinen O."/>
            <person name="Hibbett D.S."/>
            <person name="Nagy L.G."/>
        </authorList>
    </citation>
    <scope>NUCLEOTIDE SEQUENCE [LARGE SCALE GENOMIC DNA]</scope>
    <source>
        <strain evidence="4 5">FP101781</strain>
    </source>
</reference>
<feature type="compositionally biased region" description="Gly residues" evidence="1">
    <location>
        <begin position="95"/>
        <end position="106"/>
    </location>
</feature>
<feature type="region of interest" description="Disordered" evidence="1">
    <location>
        <begin position="698"/>
        <end position="830"/>
    </location>
</feature>
<feature type="compositionally biased region" description="Acidic residues" evidence="1">
    <location>
        <begin position="725"/>
        <end position="740"/>
    </location>
</feature>
<evidence type="ECO:0000259" key="2">
    <source>
        <dbReference type="PROSITE" id="PS50174"/>
    </source>
</evidence>
<feature type="domain" description="G-patch" evidence="2">
    <location>
        <begin position="1094"/>
        <end position="1137"/>
    </location>
</feature>
<dbReference type="InterPro" id="IPR051189">
    <property type="entry name" value="Splicing_assoc_domain"/>
</dbReference>
<evidence type="ECO:0000313" key="4">
    <source>
        <dbReference type="EMBL" id="TEB21088.1"/>
    </source>
</evidence>
<dbReference type="SMART" id="SM00393">
    <property type="entry name" value="R3H"/>
    <property type="match status" value="1"/>
</dbReference>
<feature type="compositionally biased region" description="Low complexity" evidence="1">
    <location>
        <begin position="649"/>
        <end position="658"/>
    </location>
</feature>
<dbReference type="OrthoDB" id="21470at2759"/>
<feature type="compositionally biased region" description="Acidic residues" evidence="1">
    <location>
        <begin position="747"/>
        <end position="774"/>
    </location>
</feature>
<feature type="region of interest" description="Disordered" evidence="1">
    <location>
        <begin position="235"/>
        <end position="257"/>
    </location>
</feature>
<accession>A0A4Y7SHC0</accession>
<dbReference type="InterPro" id="IPR001374">
    <property type="entry name" value="R3H_dom"/>
</dbReference>
<keyword evidence="5" id="KW-1185">Reference proteome</keyword>
<dbReference type="PROSITE" id="PS50174">
    <property type="entry name" value="G_PATCH"/>
    <property type="match status" value="1"/>
</dbReference>
<dbReference type="GO" id="GO:0003676">
    <property type="term" value="F:nucleic acid binding"/>
    <property type="evidence" value="ECO:0007669"/>
    <property type="project" value="UniProtKB-UniRule"/>
</dbReference>
<feature type="compositionally biased region" description="Basic and acidic residues" evidence="1">
    <location>
        <begin position="787"/>
        <end position="799"/>
    </location>
</feature>
<dbReference type="PROSITE" id="PS51061">
    <property type="entry name" value="R3H"/>
    <property type="match status" value="1"/>
</dbReference>
<evidence type="ECO:0000259" key="3">
    <source>
        <dbReference type="PROSITE" id="PS51061"/>
    </source>
</evidence>
<proteinExistence type="predicted"/>
<dbReference type="Gene3D" id="3.30.1370.50">
    <property type="entry name" value="R3H-like domain"/>
    <property type="match status" value="1"/>
</dbReference>
<dbReference type="Proteomes" id="UP000298030">
    <property type="component" value="Unassembled WGS sequence"/>
</dbReference>
<dbReference type="PANTHER" id="PTHR14195">
    <property type="entry name" value="G PATCH DOMAIN CONTAINING PROTEIN 2"/>
    <property type="match status" value="1"/>
</dbReference>
<dbReference type="EMBL" id="QPFP01000123">
    <property type="protein sequence ID" value="TEB21088.1"/>
    <property type="molecule type" value="Genomic_DNA"/>
</dbReference>
<comment type="caution">
    <text evidence="4">The sequence shown here is derived from an EMBL/GenBank/DDBJ whole genome shotgun (WGS) entry which is preliminary data.</text>
</comment>
<feature type="compositionally biased region" description="Basic residues" evidence="1">
    <location>
        <begin position="639"/>
        <end position="648"/>
    </location>
</feature>
<feature type="compositionally biased region" description="Polar residues" evidence="1">
    <location>
        <begin position="129"/>
        <end position="138"/>
    </location>
</feature>
<name>A0A4Y7SHC0_COPMI</name>
<organism evidence="4 5">
    <name type="scientific">Coprinellus micaceus</name>
    <name type="common">Glistening ink-cap mushroom</name>
    <name type="synonym">Coprinus micaceus</name>
    <dbReference type="NCBI Taxonomy" id="71717"/>
    <lineage>
        <taxon>Eukaryota</taxon>
        <taxon>Fungi</taxon>
        <taxon>Dikarya</taxon>
        <taxon>Basidiomycota</taxon>
        <taxon>Agaricomycotina</taxon>
        <taxon>Agaricomycetes</taxon>
        <taxon>Agaricomycetidae</taxon>
        <taxon>Agaricales</taxon>
        <taxon>Agaricineae</taxon>
        <taxon>Psathyrellaceae</taxon>
        <taxon>Coprinellus</taxon>
    </lineage>
</organism>
<dbReference type="Pfam" id="PF01424">
    <property type="entry name" value="R3H"/>
    <property type="match status" value="1"/>
</dbReference>
<dbReference type="InterPro" id="IPR000467">
    <property type="entry name" value="G_patch_dom"/>
</dbReference>
<feature type="region of interest" description="Disordered" evidence="1">
    <location>
        <begin position="1"/>
        <end position="52"/>
    </location>
</feature>
<dbReference type="STRING" id="71717.A0A4Y7SHC0"/>
<dbReference type="Pfam" id="PF01585">
    <property type="entry name" value="G-patch"/>
    <property type="match status" value="1"/>
</dbReference>
<feature type="compositionally biased region" description="Acidic residues" evidence="1">
    <location>
        <begin position="811"/>
        <end position="830"/>
    </location>
</feature>
<feature type="compositionally biased region" description="Acidic residues" evidence="1">
    <location>
        <begin position="575"/>
        <end position="584"/>
    </location>
</feature>
<dbReference type="SMART" id="SM00443">
    <property type="entry name" value="G_patch"/>
    <property type="match status" value="1"/>
</dbReference>
<evidence type="ECO:0000256" key="1">
    <source>
        <dbReference type="SAM" id="MobiDB-lite"/>
    </source>
</evidence>
<gene>
    <name evidence="4" type="ORF">FA13DRAFT_1834642</name>
</gene>
<sequence>MDRLTAVEAEEHGEEEEAGGVEVSSRMMNSAKAVEEGAGGGEATLGEEEERVSLEAEARCSKDDLQVMGRMFAAEEQATKQGDYASVLFPSRGGTPRGGGRGGRGRGAPLMNDAPGHRRTSGIGAAASPQASRTNPNPNYRAVDPFGPLSSLLHRERPLLRPIVFVPSLHTRVLFSCDDEEEARDVEVDVKEEVVHVENVDELDEGLEVGAGGALRGEFAAHAPTADRVMRVFMGSPIPSDESSSPEDEGGNDDDMDIEEIDFNDLSRLMDIDTKKKSKKAKAKLWMEQGAEEESFLGMRATPAPQTAAAEGVDESKIVESVMASTSMTAMTVTASILPATAPITAAGGDRDQEKIILAVDEMHIDGRIEEARVEAVSKGVTVAAPSTALDAATPAQHQAAEEEVALDFIIDTEPVHVHTHEKPRIRTPPLIPPDDDDDEVIVYVAPHPRSSEVEGIAKAQTAKEADDQHIFTPYEGARENPSASPPQPSPPLAWSKQALVKQKKVAKREKDAERRRKARSSPQGMFDKKRKGRGGFGAIGAMMQERELQDEYGSGDEDEGVDKKWKERRRGDSDLEWGTDDEDVQRQVAGLKGKADDDEYMSLPELQQVLMESGKAGAADGGEDGRGEFTPYTPPASSKRRDRRRKSGANANAGSAAQRRKDESIAAAMEMDVDSDLDVEAMKRFAGNMLGEDAGVHVTFGDLEDEQRLREEDADLGQGGSGDSESESVDDEEGQEEEEIQKVVDMEELMMAEDLAEMSIENDDEDDEDDDEDKTPRSNFVARLQKIRESERKKKEIAKTMGKGKAKMDWDEDEFEDDMDFDDDDDDDDDDYFKKDIRWSIEEIQEILDDDVVSGQDRKQSKKLFKAISNGEFDDFDDDFYFPQARSSPLTERGKKAQRNAIPPVLRAQWDKDREAKAERKKQRELEKLLQAADLFSTKKGGKKGRKAMLAVARLDPTITVVPNRIIDMTTLVQMLHKFVDDLGGKQTLSLPPTNKETRKNVHQLALAFGLKSISKGKGDARYVTVTKTTRTGPGRVDERKVARIMKKCGGPGARGNDFMSGANPFKGAGGKGHVPKHKEGEIVGKAAPKIGASNIGFKMLAMMGWSEGERIGVGGLEAPIEAVIKHSKLGLGAMK</sequence>
<protein>
    <recommendedName>
        <fullName evidence="6">Protein SQS1</fullName>
    </recommendedName>
</protein>
<dbReference type="InterPro" id="IPR036867">
    <property type="entry name" value="R3H_dom_sf"/>
</dbReference>
<dbReference type="SUPFAM" id="SSF82708">
    <property type="entry name" value="R3H domain"/>
    <property type="match status" value="1"/>
</dbReference>
<feature type="domain" description="R3H" evidence="3">
    <location>
        <begin position="967"/>
        <end position="1031"/>
    </location>
</feature>
<feature type="region of interest" description="Disordered" evidence="1">
    <location>
        <begin position="476"/>
        <end position="668"/>
    </location>
</feature>
<feature type="compositionally biased region" description="Basic and acidic residues" evidence="1">
    <location>
        <begin position="562"/>
        <end position="574"/>
    </location>
</feature>
<evidence type="ECO:0008006" key="6">
    <source>
        <dbReference type="Google" id="ProtNLM"/>
    </source>
</evidence>
<feature type="compositionally biased region" description="Acidic residues" evidence="1">
    <location>
        <begin position="551"/>
        <end position="561"/>
    </location>
</feature>